<accession>A0A2H0WNW3</accession>
<dbReference type="GO" id="GO:0005886">
    <property type="term" value="C:plasma membrane"/>
    <property type="evidence" value="ECO:0007669"/>
    <property type="project" value="UniProtKB-SubCell"/>
</dbReference>
<evidence type="ECO:0000313" key="9">
    <source>
        <dbReference type="Proteomes" id="UP000230775"/>
    </source>
</evidence>
<feature type="transmembrane region" description="Helical" evidence="7">
    <location>
        <begin position="42"/>
        <end position="60"/>
    </location>
</feature>
<dbReference type="AlphaFoldDB" id="A0A2H0WNW3"/>
<evidence type="ECO:0000256" key="3">
    <source>
        <dbReference type="ARBA" id="ARBA00022475"/>
    </source>
</evidence>
<evidence type="ECO:0000256" key="4">
    <source>
        <dbReference type="ARBA" id="ARBA00022692"/>
    </source>
</evidence>
<gene>
    <name evidence="8" type="ORF">COT64_03130</name>
</gene>
<comment type="caution">
    <text evidence="8">The sequence shown here is derived from an EMBL/GenBank/DDBJ whole genome shotgun (WGS) entry which is preliminary data.</text>
</comment>
<proteinExistence type="inferred from homology"/>
<dbReference type="Proteomes" id="UP000230775">
    <property type="component" value="Unassembled WGS sequence"/>
</dbReference>
<organism evidence="8 9">
    <name type="scientific">Candidatus Shapirobacteria bacterium CG09_land_8_20_14_0_10_39_12</name>
    <dbReference type="NCBI Taxonomy" id="1974885"/>
    <lineage>
        <taxon>Bacteria</taxon>
        <taxon>Candidatus Shapironibacteriota</taxon>
    </lineage>
</organism>
<evidence type="ECO:0000256" key="1">
    <source>
        <dbReference type="ARBA" id="ARBA00004651"/>
    </source>
</evidence>
<feature type="transmembrane region" description="Helical" evidence="7">
    <location>
        <begin position="105"/>
        <end position="126"/>
    </location>
</feature>
<dbReference type="Pfam" id="PF03773">
    <property type="entry name" value="ArsP_1"/>
    <property type="match status" value="1"/>
</dbReference>
<reference evidence="9" key="1">
    <citation type="submission" date="2017-09" db="EMBL/GenBank/DDBJ databases">
        <title>Depth-based differentiation of microbial function through sediment-hosted aquifers and enrichment of novel symbionts in the deep terrestrial subsurface.</title>
        <authorList>
            <person name="Probst A.J."/>
            <person name="Ladd B."/>
            <person name="Jarett J.K."/>
            <person name="Geller-Mcgrath D.E."/>
            <person name="Sieber C.M.K."/>
            <person name="Emerson J.B."/>
            <person name="Anantharaman K."/>
            <person name="Thomas B.C."/>
            <person name="Malmstrom R."/>
            <person name="Stieglmeier M."/>
            <person name="Klingl A."/>
            <person name="Woyke T."/>
            <person name="Ryan C.M."/>
            <person name="Banfield J.F."/>
        </authorList>
    </citation>
    <scope>NUCLEOTIDE SEQUENCE [LARGE SCALE GENOMIC DNA]</scope>
</reference>
<evidence type="ECO:0000256" key="5">
    <source>
        <dbReference type="ARBA" id="ARBA00022989"/>
    </source>
</evidence>
<comment type="subcellular location">
    <subcellularLocation>
        <location evidence="1">Cell membrane</location>
        <topology evidence="1">Multi-pass membrane protein</topology>
    </subcellularLocation>
</comment>
<evidence type="ECO:0000313" key="8">
    <source>
        <dbReference type="EMBL" id="PIS14350.1"/>
    </source>
</evidence>
<keyword evidence="3" id="KW-1003">Cell membrane</keyword>
<evidence type="ECO:0000256" key="6">
    <source>
        <dbReference type="ARBA" id="ARBA00023136"/>
    </source>
</evidence>
<feature type="transmembrane region" description="Helical" evidence="7">
    <location>
        <begin position="72"/>
        <end position="93"/>
    </location>
</feature>
<name>A0A2H0WNW3_9BACT</name>
<sequence>MINNAFIFIIVSIILSLISFFLDRNKTILGFKKGLKMFKSIAIPFLNILILVSLALYFIPQSLIIKYLGAGSGIWGLAIASFVGSVTLIPGFISYPIAAALVKQGASYATVATFMTTLMMVGVVTFPLEAKYFGNKVAAIRNILNFITAIIIGLLVGLVLWR</sequence>
<feature type="transmembrane region" description="Helical" evidence="7">
    <location>
        <begin position="6"/>
        <end position="22"/>
    </location>
</feature>
<keyword evidence="4 7" id="KW-0812">Transmembrane</keyword>
<dbReference type="InterPro" id="IPR005524">
    <property type="entry name" value="DUF318"/>
</dbReference>
<feature type="transmembrane region" description="Helical" evidence="7">
    <location>
        <begin position="138"/>
        <end position="161"/>
    </location>
</feature>
<evidence type="ECO:0000256" key="7">
    <source>
        <dbReference type="SAM" id="Phobius"/>
    </source>
</evidence>
<evidence type="ECO:0000256" key="2">
    <source>
        <dbReference type="ARBA" id="ARBA00006386"/>
    </source>
</evidence>
<keyword evidence="6 7" id="KW-0472">Membrane</keyword>
<protein>
    <submittedName>
        <fullName evidence="8">Permease</fullName>
    </submittedName>
</protein>
<dbReference type="EMBL" id="PEZI01000067">
    <property type="protein sequence ID" value="PIS14350.1"/>
    <property type="molecule type" value="Genomic_DNA"/>
</dbReference>
<keyword evidence="5 7" id="KW-1133">Transmembrane helix</keyword>
<comment type="similarity">
    <text evidence="2">Belongs to the UPF0718 family.</text>
</comment>